<name>A0ABV0U8E6_9TELE</name>
<keyword evidence="3" id="KW-1185">Reference proteome</keyword>
<evidence type="ECO:0000313" key="2">
    <source>
        <dbReference type="EMBL" id="MEQ2241239.1"/>
    </source>
</evidence>
<dbReference type="EMBL" id="JAHRIQ010060592">
    <property type="protein sequence ID" value="MEQ2241239.1"/>
    <property type="molecule type" value="Genomic_DNA"/>
</dbReference>
<accession>A0ABV0U8E6</accession>
<dbReference type="Proteomes" id="UP001482620">
    <property type="component" value="Unassembled WGS sequence"/>
</dbReference>
<evidence type="ECO:0000313" key="3">
    <source>
        <dbReference type="Proteomes" id="UP001482620"/>
    </source>
</evidence>
<dbReference type="InterPro" id="IPR051825">
    <property type="entry name" value="SRCIN1"/>
</dbReference>
<organism evidence="2 3">
    <name type="scientific">Ilyodon furcidens</name>
    <name type="common">goldbreast splitfin</name>
    <dbReference type="NCBI Taxonomy" id="33524"/>
    <lineage>
        <taxon>Eukaryota</taxon>
        <taxon>Metazoa</taxon>
        <taxon>Chordata</taxon>
        <taxon>Craniata</taxon>
        <taxon>Vertebrata</taxon>
        <taxon>Euteleostomi</taxon>
        <taxon>Actinopterygii</taxon>
        <taxon>Neopterygii</taxon>
        <taxon>Teleostei</taxon>
        <taxon>Neoteleostei</taxon>
        <taxon>Acanthomorphata</taxon>
        <taxon>Ovalentaria</taxon>
        <taxon>Atherinomorphae</taxon>
        <taxon>Cyprinodontiformes</taxon>
        <taxon>Goodeidae</taxon>
        <taxon>Ilyodon</taxon>
    </lineage>
</organism>
<evidence type="ECO:0000256" key="1">
    <source>
        <dbReference type="SAM" id="MobiDB-lite"/>
    </source>
</evidence>
<reference evidence="2 3" key="1">
    <citation type="submission" date="2021-06" db="EMBL/GenBank/DDBJ databases">
        <authorList>
            <person name="Palmer J.M."/>
        </authorList>
    </citation>
    <scope>NUCLEOTIDE SEQUENCE [LARGE SCALE GENOMIC DNA]</scope>
    <source>
        <strain evidence="3">if_2019</strain>
        <tissue evidence="2">Muscle</tissue>
    </source>
</reference>
<proteinExistence type="predicted"/>
<dbReference type="PANTHER" id="PTHR22741:SF11">
    <property type="entry name" value="SICKLE TAIL PROTEIN HOMOLOG"/>
    <property type="match status" value="1"/>
</dbReference>
<gene>
    <name evidence="2" type="ORF">ILYODFUR_023341</name>
</gene>
<sequence length="154" mass="17452">MKFMEQQINSLTGLVHHVLLKAPNSGGNKESQSERTPNTPSPAHSAPISGASTIMAPKPNSAPPDKNLSPLKVNLLQFRKNVSDLKIQLHQMRQLQVQNQEVLRVQLKRAEQEISIKLTEAMQRLEDPVQRQRALVEEDRHKYLGLEERVLVQL</sequence>
<feature type="compositionally biased region" description="Polar residues" evidence="1">
    <location>
        <begin position="25"/>
        <end position="42"/>
    </location>
</feature>
<protein>
    <submittedName>
        <fullName evidence="2">Uncharacterized protein</fullName>
    </submittedName>
</protein>
<dbReference type="PANTHER" id="PTHR22741">
    <property type="entry name" value="P140CAP/SNIP-RELATED"/>
    <property type="match status" value="1"/>
</dbReference>
<feature type="region of interest" description="Disordered" evidence="1">
    <location>
        <begin position="22"/>
        <end position="69"/>
    </location>
</feature>
<feature type="non-terminal residue" evidence="2">
    <location>
        <position position="154"/>
    </location>
</feature>
<comment type="caution">
    <text evidence="2">The sequence shown here is derived from an EMBL/GenBank/DDBJ whole genome shotgun (WGS) entry which is preliminary data.</text>
</comment>